<dbReference type="Proteomes" id="UP000198211">
    <property type="component" value="Unassembled WGS sequence"/>
</dbReference>
<evidence type="ECO:0000313" key="1">
    <source>
        <dbReference type="EMBL" id="OWY93566.1"/>
    </source>
</evidence>
<proteinExistence type="predicted"/>
<comment type="caution">
    <text evidence="1">The sequence shown here is derived from an EMBL/GenBank/DDBJ whole genome shotgun (WGS) entry which is preliminary data.</text>
</comment>
<name>A0A225ULZ3_9STRA</name>
<dbReference type="AlphaFoldDB" id="A0A225ULZ3"/>
<reference evidence="2" key="1">
    <citation type="submission" date="2017-03" db="EMBL/GenBank/DDBJ databases">
        <title>Phytopthora megakarya and P. palmivora, two closely related causual agents of cacao black pod achieved similar genome size and gene model numbers by different mechanisms.</title>
        <authorList>
            <person name="Ali S."/>
            <person name="Shao J."/>
            <person name="Larry D.J."/>
            <person name="Kronmiller B."/>
            <person name="Shen D."/>
            <person name="Strem M.D."/>
            <person name="Melnick R.L."/>
            <person name="Guiltinan M.J."/>
            <person name="Tyler B.M."/>
            <person name="Meinhardt L.W."/>
            <person name="Bailey B.A."/>
        </authorList>
    </citation>
    <scope>NUCLEOTIDE SEQUENCE [LARGE SCALE GENOMIC DNA]</scope>
    <source>
        <strain evidence="2">zdho120</strain>
    </source>
</reference>
<gene>
    <name evidence="1" type="ORF">PHMEG_00036989</name>
</gene>
<accession>A0A225ULZ3</accession>
<keyword evidence="2" id="KW-1185">Reference proteome</keyword>
<organism evidence="1 2">
    <name type="scientific">Phytophthora megakarya</name>
    <dbReference type="NCBI Taxonomy" id="4795"/>
    <lineage>
        <taxon>Eukaryota</taxon>
        <taxon>Sar</taxon>
        <taxon>Stramenopiles</taxon>
        <taxon>Oomycota</taxon>
        <taxon>Peronosporomycetes</taxon>
        <taxon>Peronosporales</taxon>
        <taxon>Peronosporaceae</taxon>
        <taxon>Phytophthora</taxon>
    </lineage>
</organism>
<sequence>MDLTLQVYCDKTRKNTSGLALGWLEVLWSGCHTDSQLSHCPLQKMIQHTTDGQDTSNYVDTMLESKCSEALWN</sequence>
<dbReference type="EMBL" id="NBNE01015835">
    <property type="protein sequence ID" value="OWY93566.1"/>
    <property type="molecule type" value="Genomic_DNA"/>
</dbReference>
<protein>
    <submittedName>
        <fullName evidence="1">Uncharacterized protein</fullName>
    </submittedName>
</protein>
<evidence type="ECO:0000313" key="2">
    <source>
        <dbReference type="Proteomes" id="UP000198211"/>
    </source>
</evidence>